<dbReference type="OrthoDB" id="692230at2759"/>
<accession>A0A067K6M2</accession>
<reference evidence="1 2" key="1">
    <citation type="journal article" date="2014" name="PLoS ONE">
        <title>Global Analysis of Gene Expression Profiles in Physic Nut (Jatropha curcas L.) Seedlings Exposed to Salt Stress.</title>
        <authorList>
            <person name="Zhang L."/>
            <person name="Zhang C."/>
            <person name="Wu P."/>
            <person name="Chen Y."/>
            <person name="Li M."/>
            <person name="Jiang H."/>
            <person name="Wu G."/>
        </authorList>
    </citation>
    <scope>NUCLEOTIDE SEQUENCE [LARGE SCALE GENOMIC DNA]</scope>
    <source>
        <strain evidence="2">cv. GZQX0401</strain>
        <tissue evidence="1">Young leaves</tissue>
    </source>
</reference>
<dbReference type="AlphaFoldDB" id="A0A067K6M2"/>
<dbReference type="Proteomes" id="UP000027138">
    <property type="component" value="Unassembled WGS sequence"/>
</dbReference>
<gene>
    <name evidence="1" type="ORF">JCGZ_19000</name>
</gene>
<keyword evidence="2" id="KW-1185">Reference proteome</keyword>
<dbReference type="PANTHER" id="PTHR35096:SF14">
    <property type="match status" value="1"/>
</dbReference>
<protein>
    <submittedName>
        <fullName evidence="1">Uncharacterized protein</fullName>
    </submittedName>
</protein>
<name>A0A067K6M2_JATCU</name>
<proteinExistence type="predicted"/>
<evidence type="ECO:0000313" key="1">
    <source>
        <dbReference type="EMBL" id="KDP27920.1"/>
    </source>
</evidence>
<dbReference type="EMBL" id="KK914794">
    <property type="protein sequence ID" value="KDP27920.1"/>
    <property type="molecule type" value="Genomic_DNA"/>
</dbReference>
<sequence>MGRGRTKKTVTLEDYEHFLENPYDEAFSLDQLNERELYDALSTIDLIKPQRSTLKDEFSLYDSSVSLDQVKKDLEALNWQECAVRSIETIGQSQSDGGGDAVSKDLPVSSFTITRKRQRSKRKRSKKMRSIMDDGDAARSNIAIAADVDGAYDVGAGAGIAQYDSSIFVDTYSWEF</sequence>
<organism evidence="1 2">
    <name type="scientific">Jatropha curcas</name>
    <name type="common">Barbados nut</name>
    <dbReference type="NCBI Taxonomy" id="180498"/>
    <lineage>
        <taxon>Eukaryota</taxon>
        <taxon>Viridiplantae</taxon>
        <taxon>Streptophyta</taxon>
        <taxon>Embryophyta</taxon>
        <taxon>Tracheophyta</taxon>
        <taxon>Spermatophyta</taxon>
        <taxon>Magnoliopsida</taxon>
        <taxon>eudicotyledons</taxon>
        <taxon>Gunneridae</taxon>
        <taxon>Pentapetalae</taxon>
        <taxon>rosids</taxon>
        <taxon>fabids</taxon>
        <taxon>Malpighiales</taxon>
        <taxon>Euphorbiaceae</taxon>
        <taxon>Crotonoideae</taxon>
        <taxon>Jatropheae</taxon>
        <taxon>Jatropha</taxon>
    </lineage>
</organism>
<dbReference type="PANTHER" id="PTHR35096">
    <property type="entry name" value="BNAA08G28570D PROTEIN"/>
    <property type="match status" value="1"/>
</dbReference>
<evidence type="ECO:0000313" key="2">
    <source>
        <dbReference type="Proteomes" id="UP000027138"/>
    </source>
</evidence>